<dbReference type="InterPro" id="IPR043129">
    <property type="entry name" value="ATPase_NBD"/>
</dbReference>
<evidence type="ECO:0000256" key="3">
    <source>
        <dbReference type="ARBA" id="ARBA00022840"/>
    </source>
</evidence>
<evidence type="ECO:0000313" key="5">
    <source>
        <dbReference type="Proteomes" id="UP001164746"/>
    </source>
</evidence>
<protein>
    <submittedName>
        <fullName evidence="4">HS12A-like protein</fullName>
    </submittedName>
</protein>
<dbReference type="EMBL" id="CP111018">
    <property type="protein sequence ID" value="WAR10698.1"/>
    <property type="molecule type" value="Genomic_DNA"/>
</dbReference>
<accession>A0ABY7EL44</accession>
<evidence type="ECO:0000256" key="2">
    <source>
        <dbReference type="ARBA" id="ARBA00022741"/>
    </source>
</evidence>
<dbReference type="PANTHER" id="PTHR14187">
    <property type="entry name" value="ALPHA KINASE/ELONGATION FACTOR 2 KINASE"/>
    <property type="match status" value="1"/>
</dbReference>
<evidence type="ECO:0000313" key="4">
    <source>
        <dbReference type="EMBL" id="WAR10698.1"/>
    </source>
</evidence>
<dbReference type="InterPro" id="IPR013126">
    <property type="entry name" value="Hsp_70_fam"/>
</dbReference>
<keyword evidence="3" id="KW-0067">ATP-binding</keyword>
<keyword evidence="2" id="KW-0547">Nucleotide-binding</keyword>
<dbReference type="Proteomes" id="UP001164746">
    <property type="component" value="Chromosome 7"/>
</dbReference>
<dbReference type="Pfam" id="PF00012">
    <property type="entry name" value="HSP70"/>
    <property type="match status" value="2"/>
</dbReference>
<dbReference type="CDD" id="cd10229">
    <property type="entry name" value="ASKHA_NBD_HSP70_HSPA12"/>
    <property type="match status" value="2"/>
</dbReference>
<comment type="similarity">
    <text evidence="1">Belongs to the heat shock protein 70 family.</text>
</comment>
<reference evidence="4" key="1">
    <citation type="submission" date="2022-11" db="EMBL/GenBank/DDBJ databases">
        <title>Centuries of genome instability and evolution in soft-shell clam transmissible cancer (bioRxiv).</title>
        <authorList>
            <person name="Hart S.F.M."/>
            <person name="Yonemitsu M.A."/>
            <person name="Giersch R.M."/>
            <person name="Beal B.F."/>
            <person name="Arriagada G."/>
            <person name="Davis B.W."/>
            <person name="Ostrander E.A."/>
            <person name="Goff S.P."/>
            <person name="Metzger M.J."/>
        </authorList>
    </citation>
    <scope>NUCLEOTIDE SEQUENCE</scope>
    <source>
        <strain evidence="4">MELC-2E11</strain>
        <tissue evidence="4">Siphon/mantle</tissue>
    </source>
</reference>
<name>A0ABY7EL44_MYAAR</name>
<dbReference type="Gene3D" id="3.90.640.10">
    <property type="entry name" value="Actin, Chain A, domain 4"/>
    <property type="match status" value="1"/>
</dbReference>
<dbReference type="Gene3D" id="3.30.420.40">
    <property type="match status" value="4"/>
</dbReference>
<organism evidence="4 5">
    <name type="scientific">Mya arenaria</name>
    <name type="common">Soft-shell clam</name>
    <dbReference type="NCBI Taxonomy" id="6604"/>
    <lineage>
        <taxon>Eukaryota</taxon>
        <taxon>Metazoa</taxon>
        <taxon>Spiralia</taxon>
        <taxon>Lophotrochozoa</taxon>
        <taxon>Mollusca</taxon>
        <taxon>Bivalvia</taxon>
        <taxon>Autobranchia</taxon>
        <taxon>Heteroconchia</taxon>
        <taxon>Euheterodonta</taxon>
        <taxon>Imparidentia</taxon>
        <taxon>Neoheterodontei</taxon>
        <taxon>Myida</taxon>
        <taxon>Myoidea</taxon>
        <taxon>Myidae</taxon>
        <taxon>Mya</taxon>
    </lineage>
</organism>
<dbReference type="Gene3D" id="3.30.30.30">
    <property type="match status" value="1"/>
</dbReference>
<dbReference type="SUPFAM" id="SSF53067">
    <property type="entry name" value="Actin-like ATPase domain"/>
    <property type="match status" value="5"/>
</dbReference>
<dbReference type="PANTHER" id="PTHR14187:SF5">
    <property type="entry name" value="HEAT SHOCK 70 KDA PROTEIN 12A"/>
    <property type="match status" value="1"/>
</dbReference>
<gene>
    <name evidence="4" type="ORF">MAR_035774</name>
</gene>
<sequence length="1427" mass="163716">METYSSLPEEERQKYFYFERFKMFLYEKLRGETRVKRATLELRAAYDLELRDLGELYQLRVNQLPEYLRKHANSKEAQTTLSPLLRIKDISEKELDARTIFSLAIKYFKDIAVETVDLSTLGLKEEYIQWMITIPAIWSDYAKQFMRQAAKDAGIRPENLRLVLEPEAASLYCEEDAIVASGNTLDSLPVGHKYILADLGGGTVDICVHEVMDEGKLRELYRVTGGDFGGNTVDKEFEIFMSKIVGLEVWNEFKKKYFAYYHDFMGSFETKKRDFRMDTATINFRLEPALISLCETRSNETFTSIVARCKHSTSVEYKPMVGKLFLNRSEMERFFDHSLRKIIESLSDISQACKTDNIATLLLVGGYAESHYVREIIKSSFPLLRVMCSSDSSLAVLKGAVMMGYKPRDIVERRARFTYGFGCHKAFIPGKDPNMLRFIDDGVMACGAVFEKMIEKNQVVKYGDTFTYVGYFTASDPYDKHKVKHISLWRSSVPNTRYCLEKEGSEILGIEDQACEEVAMIYMKPPTEGWPIFSNTDTHIIIGETELTLKDMSGLAVVVVIDFGTSYSGYAFSFKEARNIIITQKHGGTLPKDRIPTVLLLNPDQTFNSFGYDAMETYSNLSEEQRREYFYFKHFKMSLYETFGGETRYLRKFNESRYEYMPHYHLLRIKDISGKEIEARTIFTLAIKYFRYLAVESVDLSTHGLKEEYIQWMMSIPAIWTDFARQFMRQAAIDAGIRPENLRHVLEPEAASLYCEEHTVVASGNTLDRLPVGHKYILADLGGGTAKFECTRVTGGDFGGNTVNKEFELFISSIVGREVWIEFKANNLACYYDFVNCFETKKKELRMNNKTVIFRTEPSLISLCEARFNDTFSSIVSKCKHNSNKNESCVTVAVDFGTSYTGFAFSFKGTPDIITTQTHGGKLPADRVPTVILLNSDQTFNSFGRDAIETYSELSEEERPYYFYFENFKMFLYETLHGETRYFRDLAVESVDLSTQGLKEEYIQWMISIPAIWSDSAKQFMRQAAKDAGIRPENLRLVLEPEAASLYCEEHAVVASGNTLNRLPVGHKYILADLGGGTVDICVHEVVGEGKLRELYRATGGDFGGNTVNKEFELFMSNIVGHEIWNEFKISNTACYNDFMKCFENKKREFHNITTLMLVGGYAESHYARERIRAEFPSLKVMLPSDSRLAVLKGAVMMGYQPRDIVERRARFTYGFDSRKVVKYGDTFKWDAHSTAVHIDTKDMERHTQLWRSCHPNPRYCLDKEGSDLLGIEDQACEEVGEIVMKPPPEGWPDYWDFETQLIAGETDLIVKHINKSTGKVWSPLIQINPQNVLILADLGGGTADICVHKVMREGKLWELYKATGGDFGGNTVNKEFELFISTFVGREVLNEFKAKHLDCYNDFVKCFKTKKREFRMDTTRICFRLE</sequence>
<proteinExistence type="inferred from homology"/>
<evidence type="ECO:0000256" key="1">
    <source>
        <dbReference type="ARBA" id="ARBA00007381"/>
    </source>
</evidence>
<keyword evidence="5" id="KW-1185">Reference proteome</keyword>